<sequence>MPKQLQKSLSDYLTKKKKKPTPQQTTNSANKTLSSSTSWLLRGCRHPKTPSFSAVDRKEKNVQGENDAATLADVDRFVFENFKSFYHKDDDNEAEANTSILKKGKKKEIARRPNSLSVSPRYIIPPLNHTRSRRFFVAPGSSSSLIEEARTSMTVSDDTGSTSAITTTTATNTNSNELSAISTEYSKETLNADDFITLVTYSPSPYDDFRQSMQEMMEARLNDQGKINWEFMEELLFCYLNLNDKKSYKYILSAFVDQIVVLRENSGRVPAISRNVRPLGGELNQRNT</sequence>
<dbReference type="GO" id="GO:0045892">
    <property type="term" value="P:negative regulation of DNA-templated transcription"/>
    <property type="evidence" value="ECO:0007669"/>
    <property type="project" value="UniProtKB-UniRule"/>
</dbReference>
<dbReference type="InterPro" id="IPR038933">
    <property type="entry name" value="Ovate"/>
</dbReference>
<evidence type="ECO:0000256" key="4">
    <source>
        <dbReference type="ARBA" id="ARBA00023163"/>
    </source>
</evidence>
<dbReference type="NCBIfam" id="TIGR01568">
    <property type="entry name" value="A_thal_3678"/>
    <property type="match status" value="1"/>
</dbReference>
<organism evidence="9 10">
    <name type="scientific">Solanum commersonii</name>
    <name type="common">Commerson's wild potato</name>
    <name type="synonym">Commerson's nightshade</name>
    <dbReference type="NCBI Taxonomy" id="4109"/>
    <lineage>
        <taxon>Eukaryota</taxon>
        <taxon>Viridiplantae</taxon>
        <taxon>Streptophyta</taxon>
        <taxon>Embryophyta</taxon>
        <taxon>Tracheophyta</taxon>
        <taxon>Spermatophyta</taxon>
        <taxon>Magnoliopsida</taxon>
        <taxon>eudicotyledons</taxon>
        <taxon>Gunneridae</taxon>
        <taxon>Pentapetalae</taxon>
        <taxon>asterids</taxon>
        <taxon>lamiids</taxon>
        <taxon>Solanales</taxon>
        <taxon>Solanaceae</taxon>
        <taxon>Solanoideae</taxon>
        <taxon>Solaneae</taxon>
        <taxon>Solanum</taxon>
    </lineage>
</organism>
<accession>A0A9J6A377</accession>
<keyword evidence="4 6" id="KW-0804">Transcription</keyword>
<dbReference type="InterPro" id="IPR006458">
    <property type="entry name" value="Ovate_C"/>
</dbReference>
<comment type="subcellular location">
    <subcellularLocation>
        <location evidence="1 6">Nucleus</location>
    </subcellularLocation>
</comment>
<dbReference type="PANTHER" id="PTHR33057:SF117">
    <property type="entry name" value="TRANSCRIPTION REPRESSOR OFP14"/>
    <property type="match status" value="1"/>
</dbReference>
<dbReference type="OrthoDB" id="689980at2759"/>
<evidence type="ECO:0000313" key="10">
    <source>
        <dbReference type="Proteomes" id="UP000824120"/>
    </source>
</evidence>
<protein>
    <recommendedName>
        <fullName evidence="6">Transcription repressor</fullName>
    </recommendedName>
    <alternativeName>
        <fullName evidence="6">Ovate family protein</fullName>
    </alternativeName>
</protein>
<evidence type="ECO:0000259" key="8">
    <source>
        <dbReference type="PROSITE" id="PS51754"/>
    </source>
</evidence>
<dbReference type="AlphaFoldDB" id="A0A9J6A377"/>
<dbReference type="GO" id="GO:0005634">
    <property type="term" value="C:nucleus"/>
    <property type="evidence" value="ECO:0007669"/>
    <property type="project" value="UniProtKB-SubCell"/>
</dbReference>
<keyword evidence="3 6" id="KW-0805">Transcription regulation</keyword>
<proteinExistence type="predicted"/>
<name>A0A9J6A377_SOLCO</name>
<reference evidence="9 10" key="1">
    <citation type="submission" date="2020-09" db="EMBL/GenBank/DDBJ databases">
        <title>De no assembly of potato wild relative species, Solanum commersonii.</title>
        <authorList>
            <person name="Cho K."/>
        </authorList>
    </citation>
    <scope>NUCLEOTIDE SEQUENCE [LARGE SCALE GENOMIC DNA]</scope>
    <source>
        <strain evidence="9">LZ3.2</strain>
        <tissue evidence="9">Leaf</tissue>
    </source>
</reference>
<evidence type="ECO:0000256" key="6">
    <source>
        <dbReference type="RuleBase" id="RU367028"/>
    </source>
</evidence>
<dbReference type="PANTHER" id="PTHR33057">
    <property type="entry name" value="TRANSCRIPTION REPRESSOR OFP7-RELATED"/>
    <property type="match status" value="1"/>
</dbReference>
<dbReference type="Pfam" id="PF04844">
    <property type="entry name" value="Ovate"/>
    <property type="match status" value="1"/>
</dbReference>
<feature type="region of interest" description="Disordered" evidence="7">
    <location>
        <begin position="1"/>
        <end position="37"/>
    </location>
</feature>
<dbReference type="Proteomes" id="UP000824120">
    <property type="component" value="Chromosome 3"/>
</dbReference>
<comment type="function">
    <text evidence="6">Transcriptional repressor that regulates multiple aspects of plant growth and development.</text>
</comment>
<gene>
    <name evidence="9" type="ORF">H5410_018894</name>
</gene>
<evidence type="ECO:0000256" key="2">
    <source>
        <dbReference type="ARBA" id="ARBA00022491"/>
    </source>
</evidence>
<evidence type="ECO:0000313" key="9">
    <source>
        <dbReference type="EMBL" id="KAG5619070.1"/>
    </source>
</evidence>
<evidence type="ECO:0000256" key="5">
    <source>
        <dbReference type="ARBA" id="ARBA00023242"/>
    </source>
</evidence>
<comment type="caution">
    <text evidence="9">The sequence shown here is derived from an EMBL/GenBank/DDBJ whole genome shotgun (WGS) entry which is preliminary data.</text>
</comment>
<evidence type="ECO:0000256" key="1">
    <source>
        <dbReference type="ARBA" id="ARBA00004123"/>
    </source>
</evidence>
<evidence type="ECO:0000256" key="3">
    <source>
        <dbReference type="ARBA" id="ARBA00023015"/>
    </source>
</evidence>
<keyword evidence="2 6" id="KW-0678">Repressor</keyword>
<keyword evidence="10" id="KW-1185">Reference proteome</keyword>
<feature type="domain" description="OVATE" evidence="8">
    <location>
        <begin position="198"/>
        <end position="261"/>
    </location>
</feature>
<feature type="compositionally biased region" description="Polar residues" evidence="7">
    <location>
        <begin position="27"/>
        <end position="37"/>
    </location>
</feature>
<keyword evidence="5 6" id="KW-0539">Nucleus</keyword>
<evidence type="ECO:0000256" key="7">
    <source>
        <dbReference type="SAM" id="MobiDB-lite"/>
    </source>
</evidence>
<dbReference type="EMBL" id="JACXVP010000003">
    <property type="protein sequence ID" value="KAG5619070.1"/>
    <property type="molecule type" value="Genomic_DNA"/>
</dbReference>
<dbReference type="PROSITE" id="PS51754">
    <property type="entry name" value="OVATE"/>
    <property type="match status" value="1"/>
</dbReference>
<feature type="compositionally biased region" description="Polar residues" evidence="7">
    <location>
        <begin position="1"/>
        <end position="11"/>
    </location>
</feature>